<proteinExistence type="predicted"/>
<organism evidence="1 2">
    <name type="scientific">Methanobrevibacter arboriphilus</name>
    <dbReference type="NCBI Taxonomy" id="39441"/>
    <lineage>
        <taxon>Archaea</taxon>
        <taxon>Methanobacteriati</taxon>
        <taxon>Methanobacteriota</taxon>
        <taxon>Methanomada group</taxon>
        <taxon>Methanobacteria</taxon>
        <taxon>Methanobacteriales</taxon>
        <taxon>Methanobacteriaceae</taxon>
        <taxon>Methanobrevibacter</taxon>
    </lineage>
</organism>
<reference evidence="1" key="1">
    <citation type="submission" date="2019-06" db="EMBL/GenBank/DDBJ databases">
        <title>Complete genome sequence of Methanobrevibacter arboriphilus strain SA.</title>
        <authorList>
            <person name="Asakawa S."/>
        </authorList>
    </citation>
    <scope>NUCLEOTIDE SEQUENCE</scope>
    <source>
        <strain evidence="1">SA</strain>
    </source>
</reference>
<keyword evidence="2" id="KW-1185">Reference proteome</keyword>
<protein>
    <submittedName>
        <fullName evidence="1">Uncharacterized protein</fullName>
    </submittedName>
</protein>
<gene>
    <name evidence="1" type="ORF">MarbSA_14260</name>
</gene>
<accession>A0ACA8R4Z2</accession>
<sequence>MNKKYDLEENIVNGCHGKRNDCMIENDVPLDQLRMILKYVDETDGFTQKYVKILLGDIANIYLWVGKARKKG</sequence>
<evidence type="ECO:0000313" key="2">
    <source>
        <dbReference type="Proteomes" id="UP000825015"/>
    </source>
</evidence>
<name>A0ACA8R4Z2_METAZ</name>
<evidence type="ECO:0000313" key="1">
    <source>
        <dbReference type="EMBL" id="BBL62386.1"/>
    </source>
</evidence>
<dbReference type="EMBL" id="AP019779">
    <property type="protein sequence ID" value="BBL62386.1"/>
    <property type="molecule type" value="Genomic_DNA"/>
</dbReference>
<dbReference type="Proteomes" id="UP000825015">
    <property type="component" value="Chromosome"/>
</dbReference>